<dbReference type="AlphaFoldDB" id="A0A9Q9AR38"/>
<dbReference type="PANTHER" id="PTHR42085">
    <property type="entry name" value="F-BOX DOMAIN-CONTAINING PROTEIN"/>
    <property type="match status" value="1"/>
</dbReference>
<protein>
    <submittedName>
        <fullName evidence="1">Uncharacterized protein</fullName>
    </submittedName>
</protein>
<name>A0A9Q9AR38_9PEZI</name>
<evidence type="ECO:0000313" key="1">
    <source>
        <dbReference type="EMBL" id="USW50532.1"/>
    </source>
</evidence>
<accession>A0A9Q9AR38</accession>
<dbReference type="EMBL" id="CP099420">
    <property type="protein sequence ID" value="USW50532.1"/>
    <property type="molecule type" value="Genomic_DNA"/>
</dbReference>
<dbReference type="PANTHER" id="PTHR42085:SF1">
    <property type="entry name" value="F-BOX DOMAIN-CONTAINING PROTEIN"/>
    <property type="match status" value="1"/>
</dbReference>
<sequence>MVAGQPRLAYHLDIISELHISSLPLRERDFALFFHKQIAQPLATAVSLTLSPYTTSTHFLNTQETIADIRLRVTMEHSTFTGMSKSPLGSLPPELKNTIYSLVLISEEAPIVVSCEAASTSNAPRRYTYLPGILATCRQARAEATNMFFTLNTFELRIKPRQARDMFQPRQDEARHLWAFLDSLKLARFPIPPKILVRIDRSFSHVGVRQSVSGREIMHQLSETRKFALGQRISNMTCIIETSWGENSISTTIDLANLYASVSQRKQEIELQHPRAHFPKSGIGMATFWHWKTLQFICDASWLGNMPQVWGMR</sequence>
<reference evidence="1" key="1">
    <citation type="submission" date="2022-06" db="EMBL/GenBank/DDBJ databases">
        <title>Complete genome sequences of two strains of the flax pathogen Septoria linicola.</title>
        <authorList>
            <person name="Lapalu N."/>
            <person name="Simon A."/>
            <person name="Demenou B."/>
            <person name="Paumier D."/>
            <person name="Guillot M.-P."/>
            <person name="Gout L."/>
            <person name="Valade R."/>
        </authorList>
    </citation>
    <scope>NUCLEOTIDE SEQUENCE</scope>
    <source>
        <strain evidence="1">SE15195</strain>
    </source>
</reference>
<dbReference type="InterPro" id="IPR038883">
    <property type="entry name" value="AN11006-like"/>
</dbReference>
<organism evidence="1 2">
    <name type="scientific">Septoria linicola</name>
    <dbReference type="NCBI Taxonomy" id="215465"/>
    <lineage>
        <taxon>Eukaryota</taxon>
        <taxon>Fungi</taxon>
        <taxon>Dikarya</taxon>
        <taxon>Ascomycota</taxon>
        <taxon>Pezizomycotina</taxon>
        <taxon>Dothideomycetes</taxon>
        <taxon>Dothideomycetidae</taxon>
        <taxon>Mycosphaerellales</taxon>
        <taxon>Mycosphaerellaceae</taxon>
        <taxon>Septoria</taxon>
    </lineage>
</organism>
<dbReference type="Proteomes" id="UP001056384">
    <property type="component" value="Chromosome 3"/>
</dbReference>
<keyword evidence="2" id="KW-1185">Reference proteome</keyword>
<proteinExistence type="predicted"/>
<gene>
    <name evidence="1" type="ORF">Slin15195_G038510</name>
</gene>
<evidence type="ECO:0000313" key="2">
    <source>
        <dbReference type="Proteomes" id="UP001056384"/>
    </source>
</evidence>